<evidence type="ECO:0000256" key="1">
    <source>
        <dbReference type="ARBA" id="ARBA00038308"/>
    </source>
</evidence>
<dbReference type="InterPro" id="IPR011978">
    <property type="entry name" value="YgfB-like"/>
</dbReference>
<keyword evidence="3" id="KW-1185">Reference proteome</keyword>
<dbReference type="OrthoDB" id="9783391at2"/>
<dbReference type="RefSeq" id="WP_121854814.1">
    <property type="nucleotide sequence ID" value="NZ_CP037952.1"/>
</dbReference>
<proteinExistence type="inferred from homology"/>
<reference evidence="2 3" key="1">
    <citation type="submission" date="2018-09" db="EMBL/GenBank/DDBJ databases">
        <title>Phylogeny of the Shewanellaceae, and recommendation for two new genera, Pseudoshewanella and Parashewanella.</title>
        <authorList>
            <person name="Wang G."/>
        </authorList>
    </citation>
    <scope>NUCLEOTIDE SEQUENCE [LARGE SCALE GENOMIC DNA]</scope>
    <source>
        <strain evidence="2 3">KCTC 22492</strain>
    </source>
</reference>
<dbReference type="PANTHER" id="PTHR37528:SF1">
    <property type="entry name" value="UPF0149 PROTEIN YGFB"/>
    <property type="match status" value="1"/>
</dbReference>
<dbReference type="EMBL" id="QYYH01000144">
    <property type="protein sequence ID" value="RJY06909.1"/>
    <property type="molecule type" value="Genomic_DNA"/>
</dbReference>
<dbReference type="GO" id="GO:0005829">
    <property type="term" value="C:cytosol"/>
    <property type="evidence" value="ECO:0007669"/>
    <property type="project" value="TreeGrafter"/>
</dbReference>
<comment type="similarity">
    <text evidence="1">Belongs to the UPF0149 family.</text>
</comment>
<dbReference type="Pfam" id="PF03695">
    <property type="entry name" value="UPF0149"/>
    <property type="match status" value="1"/>
</dbReference>
<dbReference type="PANTHER" id="PTHR37528">
    <property type="entry name" value="UPF0149 PROTEIN YGFB"/>
    <property type="match status" value="1"/>
</dbReference>
<dbReference type="Proteomes" id="UP000273022">
    <property type="component" value="Unassembled WGS sequence"/>
</dbReference>
<accession>A0A3A6TZF3</accession>
<sequence length="191" mass="21317">MSTPPSLQIEKLMAILMAEGIGLHPSELHGTIVGIISGGVEQTTEAWQPLLIELSNNNEPFPPSVQSQLNELYQDTLNRLDDFDFGFTLLLPEEEEPLNVRVDALFLWVNNFLSALAIAQPKLNDSSERIQQYIEVMSNIFSDGAEVGDDEDSESAFFELLDFVREAAMNCYSEFAPEVMVDDSTNCNTLH</sequence>
<dbReference type="Gene3D" id="1.20.120.740">
    <property type="entry name" value="YgfB uncharacterised protein family UPF0149, PF03695"/>
    <property type="match status" value="1"/>
</dbReference>
<dbReference type="SUPFAM" id="SSF101327">
    <property type="entry name" value="YgfB-like"/>
    <property type="match status" value="1"/>
</dbReference>
<comment type="caution">
    <text evidence="2">The sequence shown here is derived from an EMBL/GenBank/DDBJ whole genome shotgun (WGS) entry which is preliminary data.</text>
</comment>
<protein>
    <submittedName>
        <fullName evidence="2">YecA family protein</fullName>
    </submittedName>
</protein>
<evidence type="ECO:0000313" key="2">
    <source>
        <dbReference type="EMBL" id="RJY06909.1"/>
    </source>
</evidence>
<gene>
    <name evidence="2" type="ORF">D5R81_16995</name>
</gene>
<evidence type="ECO:0000313" key="3">
    <source>
        <dbReference type="Proteomes" id="UP000273022"/>
    </source>
</evidence>
<dbReference type="InterPro" id="IPR036255">
    <property type="entry name" value="YgfB-like_sf"/>
</dbReference>
<name>A0A3A6TZF3_9GAMM</name>
<dbReference type="AlphaFoldDB" id="A0A3A6TZF3"/>
<organism evidence="2 3">
    <name type="scientific">Parashewanella spongiae</name>
    <dbReference type="NCBI Taxonomy" id="342950"/>
    <lineage>
        <taxon>Bacteria</taxon>
        <taxon>Pseudomonadati</taxon>
        <taxon>Pseudomonadota</taxon>
        <taxon>Gammaproteobacteria</taxon>
        <taxon>Alteromonadales</taxon>
        <taxon>Shewanellaceae</taxon>
        <taxon>Parashewanella</taxon>
    </lineage>
</organism>